<organism evidence="5 6">
    <name type="scientific">[Actinomadura] parvosata subsp. kistnae</name>
    <dbReference type="NCBI Taxonomy" id="1909395"/>
    <lineage>
        <taxon>Bacteria</taxon>
        <taxon>Bacillati</taxon>
        <taxon>Actinomycetota</taxon>
        <taxon>Actinomycetes</taxon>
        <taxon>Streptosporangiales</taxon>
        <taxon>Streptosporangiaceae</taxon>
        <taxon>Nonomuraea</taxon>
    </lineage>
</organism>
<sequence>MEADGEQMTDVAGARRSSTGFHRALPAALALCLVIVLGAGGLAWKREHDRTWAQERLALARGLALHAAETRDTDPVTARRFGAAAVALHPDEQTRAGLADTLLMWRREHLSGPTTGGDQDVALSADGQIALTEDADGVSVHDLKTWLDPEVAGKAGRLAVLKGHEGEVTAVALSPDGRTALVGGGDGATIVWDLLDPAHPRRETTLAGEVKDGPVRELALSDDSRTVVVGDDSGRMTVWDLTDTSRPARRSVTQADRDGVQDLALSADGRTAVTVGDGGSAVVWNLADLSDPVRTAEPAFSGGPVTAMAMSANGRTALVADPERVTVWNLDDPTAPGEVAGVDLPDITGMALTSDGRTALLASSLGDGILWNLSQPSRPVRLASLKGNTEDVNAVALSADGRAALMASSYRGVFVWNLSGLADLVADPLKAICRQSGNGETISRKEWTTFAGDADWSRYGGGEAALSVCAMR</sequence>
<dbReference type="InterPro" id="IPR036322">
    <property type="entry name" value="WD40_repeat_dom_sf"/>
</dbReference>
<dbReference type="Pfam" id="PF00400">
    <property type="entry name" value="WD40"/>
    <property type="match status" value="3"/>
</dbReference>
<feature type="repeat" description="WD" evidence="3">
    <location>
        <begin position="161"/>
        <end position="194"/>
    </location>
</feature>
<dbReference type="SUPFAM" id="SSF50978">
    <property type="entry name" value="WD40 repeat-like"/>
    <property type="match status" value="1"/>
</dbReference>
<dbReference type="AlphaFoldDB" id="A0A1V0AAD4"/>
<dbReference type="EMBL" id="CP017717">
    <property type="protein sequence ID" value="AQZ67102.1"/>
    <property type="molecule type" value="Genomic_DNA"/>
</dbReference>
<dbReference type="Gene3D" id="2.130.10.10">
    <property type="entry name" value="YVTN repeat-like/Quinoprotein amine dehydrogenase"/>
    <property type="match status" value="2"/>
</dbReference>
<dbReference type="PANTHER" id="PTHR19857">
    <property type="entry name" value="MITOCHONDRIAL DIVISION PROTEIN 1-RELATED"/>
    <property type="match status" value="1"/>
</dbReference>
<keyword evidence="4" id="KW-0472">Membrane</keyword>
<evidence type="ECO:0000256" key="3">
    <source>
        <dbReference type="PROSITE-ProRule" id="PRU00221"/>
    </source>
</evidence>
<dbReference type="PROSITE" id="PS50294">
    <property type="entry name" value="WD_REPEATS_REGION"/>
    <property type="match status" value="1"/>
</dbReference>
<keyword evidence="6" id="KW-1185">Reference proteome</keyword>
<dbReference type="InterPro" id="IPR015943">
    <property type="entry name" value="WD40/YVTN_repeat-like_dom_sf"/>
</dbReference>
<evidence type="ECO:0000256" key="1">
    <source>
        <dbReference type="ARBA" id="ARBA00022574"/>
    </source>
</evidence>
<evidence type="ECO:0000313" key="6">
    <source>
        <dbReference type="Proteomes" id="UP000190797"/>
    </source>
</evidence>
<dbReference type="InterPro" id="IPR051179">
    <property type="entry name" value="WD_repeat_multifunction"/>
</dbReference>
<dbReference type="STRING" id="1909395.BKM31_41665"/>
<dbReference type="SMART" id="SM00320">
    <property type="entry name" value="WD40"/>
    <property type="match status" value="5"/>
</dbReference>
<keyword evidence="1 3" id="KW-0853">WD repeat</keyword>
<dbReference type="KEGG" id="noa:BKM31_41665"/>
<dbReference type="Proteomes" id="UP000190797">
    <property type="component" value="Chromosome"/>
</dbReference>
<accession>A0A1V0AAD4</accession>
<evidence type="ECO:0000256" key="2">
    <source>
        <dbReference type="ARBA" id="ARBA00022737"/>
    </source>
</evidence>
<dbReference type="InterPro" id="IPR001680">
    <property type="entry name" value="WD40_rpt"/>
</dbReference>
<keyword evidence="4" id="KW-1133">Transmembrane helix</keyword>
<dbReference type="PROSITE" id="PS50082">
    <property type="entry name" value="WD_REPEATS_2"/>
    <property type="match status" value="1"/>
</dbReference>
<keyword evidence="4" id="KW-0812">Transmembrane</keyword>
<protein>
    <submittedName>
        <fullName evidence="5">Uncharacterized protein</fullName>
    </submittedName>
</protein>
<proteinExistence type="predicted"/>
<evidence type="ECO:0000256" key="4">
    <source>
        <dbReference type="SAM" id="Phobius"/>
    </source>
</evidence>
<feature type="transmembrane region" description="Helical" evidence="4">
    <location>
        <begin position="24"/>
        <end position="44"/>
    </location>
</feature>
<keyword evidence="2" id="KW-0677">Repeat</keyword>
<dbReference type="OrthoDB" id="3497017at2"/>
<gene>
    <name evidence="5" type="ORF">BKM31_41665</name>
</gene>
<name>A0A1V0AAD4_9ACTN</name>
<evidence type="ECO:0000313" key="5">
    <source>
        <dbReference type="EMBL" id="AQZ67102.1"/>
    </source>
</evidence>
<reference evidence="6" key="1">
    <citation type="journal article" date="2017" name="Med. Chem. Commun.">
        <title>Nonomuraea sp. ATCC 55076 harbours the largest actinomycete chromosome to date and the kistamicin biosynthetic gene cluster.</title>
        <authorList>
            <person name="Nazari B."/>
            <person name="Forneris C.C."/>
            <person name="Gibson M.I."/>
            <person name="Moon K."/>
            <person name="Schramma K.R."/>
            <person name="Seyedsayamdost M.R."/>
        </authorList>
    </citation>
    <scope>NUCLEOTIDE SEQUENCE [LARGE SCALE GENOMIC DNA]</scope>
    <source>
        <strain evidence="6">ATCC 55076</strain>
    </source>
</reference>